<evidence type="ECO:0000256" key="5">
    <source>
        <dbReference type="ARBA" id="ARBA00022763"/>
    </source>
</evidence>
<dbReference type="Proteomes" id="UP000802098">
    <property type="component" value="Unassembled WGS sequence"/>
</dbReference>
<dbReference type="PANTHER" id="PTHR10815">
    <property type="entry name" value="METHYLATED-DNA--PROTEIN-CYSTEINE METHYLTRANSFERASE"/>
    <property type="match status" value="1"/>
</dbReference>
<keyword evidence="2 8" id="KW-0963">Cytoplasm</keyword>
<dbReference type="InterPro" id="IPR036388">
    <property type="entry name" value="WH-like_DNA-bd_sf"/>
</dbReference>
<accession>A0ABX0HW25</accession>
<dbReference type="Pfam" id="PF01035">
    <property type="entry name" value="DNA_binding_1"/>
    <property type="match status" value="1"/>
</dbReference>
<keyword evidence="12" id="KW-1185">Reference proteome</keyword>
<dbReference type="CDD" id="cd06445">
    <property type="entry name" value="ATase"/>
    <property type="match status" value="1"/>
</dbReference>
<evidence type="ECO:0000313" key="11">
    <source>
        <dbReference type="EMBL" id="NHK99224.1"/>
    </source>
</evidence>
<organism evidence="11 12">
    <name type="scientific">Rubrivivax benzoatilyticus</name>
    <dbReference type="NCBI Taxonomy" id="316997"/>
    <lineage>
        <taxon>Bacteria</taxon>
        <taxon>Pseudomonadati</taxon>
        <taxon>Pseudomonadota</taxon>
        <taxon>Betaproteobacteria</taxon>
        <taxon>Burkholderiales</taxon>
        <taxon>Sphaerotilaceae</taxon>
        <taxon>Rubrivivax</taxon>
    </lineage>
</organism>
<evidence type="ECO:0000256" key="8">
    <source>
        <dbReference type="HAMAP-Rule" id="MF_00772"/>
    </source>
</evidence>
<dbReference type="Pfam" id="PF02870">
    <property type="entry name" value="Methyltransf_1N"/>
    <property type="match status" value="1"/>
</dbReference>
<dbReference type="InterPro" id="IPR008332">
    <property type="entry name" value="MethylG_MeTrfase_N"/>
</dbReference>
<comment type="catalytic activity">
    <reaction evidence="1 8">
        <text>a 4-O-methyl-thymidine in DNA + L-cysteinyl-[protein] = a thymidine in DNA + S-methyl-L-cysteinyl-[protein]</text>
        <dbReference type="Rhea" id="RHEA:53428"/>
        <dbReference type="Rhea" id="RHEA-COMP:10131"/>
        <dbReference type="Rhea" id="RHEA-COMP:10132"/>
        <dbReference type="Rhea" id="RHEA-COMP:13555"/>
        <dbReference type="Rhea" id="RHEA-COMP:13556"/>
        <dbReference type="ChEBI" id="CHEBI:29950"/>
        <dbReference type="ChEBI" id="CHEBI:82612"/>
        <dbReference type="ChEBI" id="CHEBI:137386"/>
        <dbReference type="ChEBI" id="CHEBI:137387"/>
        <dbReference type="EC" id="2.1.1.63"/>
    </reaction>
</comment>
<dbReference type="SUPFAM" id="SSF46767">
    <property type="entry name" value="Methylated DNA-protein cysteine methyltransferase, C-terminal domain"/>
    <property type="match status" value="1"/>
</dbReference>
<dbReference type="InterPro" id="IPR036217">
    <property type="entry name" value="MethylDNA_cys_MeTrfase_DNAb"/>
</dbReference>
<dbReference type="Gene3D" id="1.10.10.10">
    <property type="entry name" value="Winged helix-like DNA-binding domain superfamily/Winged helix DNA-binding domain"/>
    <property type="match status" value="1"/>
</dbReference>
<comment type="miscellaneous">
    <text evidence="8">This enzyme catalyzes only one turnover and therefore is not strictly catalytic. According to one definition, an enzyme is a biocatalyst that acts repeatedly and over many reaction cycles.</text>
</comment>
<evidence type="ECO:0000313" key="12">
    <source>
        <dbReference type="Proteomes" id="UP000802098"/>
    </source>
</evidence>
<dbReference type="InterPro" id="IPR023546">
    <property type="entry name" value="MGMT"/>
</dbReference>
<keyword evidence="6 8" id="KW-0234">DNA repair</keyword>
<dbReference type="InterPro" id="IPR014048">
    <property type="entry name" value="MethylDNA_cys_MeTrfase_DNA-bd"/>
</dbReference>
<evidence type="ECO:0000256" key="4">
    <source>
        <dbReference type="ARBA" id="ARBA00022679"/>
    </source>
</evidence>
<dbReference type="NCBIfam" id="TIGR00589">
    <property type="entry name" value="ogt"/>
    <property type="match status" value="1"/>
</dbReference>
<evidence type="ECO:0000256" key="6">
    <source>
        <dbReference type="ARBA" id="ARBA00023204"/>
    </source>
</evidence>
<evidence type="ECO:0000256" key="2">
    <source>
        <dbReference type="ARBA" id="ARBA00022490"/>
    </source>
</evidence>
<evidence type="ECO:0000256" key="1">
    <source>
        <dbReference type="ARBA" id="ARBA00001286"/>
    </source>
</evidence>
<dbReference type="Gene3D" id="3.30.160.70">
    <property type="entry name" value="Methylated DNA-protein cysteine methyltransferase domain"/>
    <property type="match status" value="1"/>
</dbReference>
<comment type="catalytic activity">
    <reaction evidence="7 8">
        <text>a 6-O-methyl-2'-deoxyguanosine in DNA + L-cysteinyl-[protein] = S-methyl-L-cysteinyl-[protein] + a 2'-deoxyguanosine in DNA</text>
        <dbReference type="Rhea" id="RHEA:24000"/>
        <dbReference type="Rhea" id="RHEA-COMP:10131"/>
        <dbReference type="Rhea" id="RHEA-COMP:10132"/>
        <dbReference type="Rhea" id="RHEA-COMP:11367"/>
        <dbReference type="Rhea" id="RHEA-COMP:11368"/>
        <dbReference type="ChEBI" id="CHEBI:29950"/>
        <dbReference type="ChEBI" id="CHEBI:82612"/>
        <dbReference type="ChEBI" id="CHEBI:85445"/>
        <dbReference type="ChEBI" id="CHEBI:85448"/>
        <dbReference type="EC" id="2.1.1.63"/>
    </reaction>
</comment>
<dbReference type="EMBL" id="JAAOCD010000005">
    <property type="protein sequence ID" value="NHK99224.1"/>
    <property type="molecule type" value="Genomic_DNA"/>
</dbReference>
<dbReference type="RefSeq" id="WP_009858882.1">
    <property type="nucleotide sequence ID" value="NZ_JAAOCD010000005.1"/>
</dbReference>
<proteinExistence type="inferred from homology"/>
<dbReference type="InterPro" id="IPR036631">
    <property type="entry name" value="MGMT_N_sf"/>
</dbReference>
<evidence type="ECO:0000256" key="3">
    <source>
        <dbReference type="ARBA" id="ARBA00022603"/>
    </source>
</evidence>
<feature type="active site" description="Nucleophile; methyl group acceptor" evidence="8">
    <location>
        <position position="133"/>
    </location>
</feature>
<sequence>MRHPRLQAQSRLDTPLGPVTLAASASGLAGLWFDAQRHHPGALDLPVDPAHPLIARAAAELAAYFRGDGAGFTVPLDAEGTPFQHAVWDQLRAIAAGTTTSYGEIARRIGRPSAVRAVGAAVGRNPLSIVVPCHRVVGGSGALTGYAGGLERKQALLALERGAAR</sequence>
<comment type="function">
    <text evidence="8">Involved in the cellular defense against the biological effects of O6-methylguanine (O6-MeG) and O4-methylthymine (O4-MeT) in DNA. Repairs the methylated nucleobase in DNA by stoichiometrically transferring the methyl group to a cysteine residue in the enzyme. This is a suicide reaction: the enzyme is irreversibly inactivated.</text>
</comment>
<feature type="domain" description="Methylated-DNA-[protein]-cysteine S-methyltransferase DNA binding" evidence="9">
    <location>
        <begin position="82"/>
        <end position="161"/>
    </location>
</feature>
<dbReference type="PROSITE" id="PS00374">
    <property type="entry name" value="MGMT"/>
    <property type="match status" value="1"/>
</dbReference>
<comment type="subcellular location">
    <subcellularLocation>
        <location evidence="8">Cytoplasm</location>
    </subcellularLocation>
</comment>
<reference evidence="11 12" key="1">
    <citation type="submission" date="2020-03" db="EMBL/GenBank/DDBJ databases">
        <title>Rubrivivax benzoatilyticus JA2 (sequenced after 10 years sub-culturing).</title>
        <authorList>
            <person name="Gupta D."/>
            <person name="Chintalapati S."/>
            <person name="Chintalapati V.R."/>
        </authorList>
    </citation>
    <scope>NUCLEOTIDE SEQUENCE [LARGE SCALE GENOMIC DNA]</scope>
    <source>
        <strain evidence="11 12">JA2-Mal</strain>
    </source>
</reference>
<keyword evidence="3 8" id="KW-0489">Methyltransferase</keyword>
<protein>
    <recommendedName>
        <fullName evidence="8">Methylated-DNA--protein-cysteine methyltransferase</fullName>
        <ecNumber evidence="8">2.1.1.63</ecNumber>
    </recommendedName>
    <alternativeName>
        <fullName evidence="8">6-O-methylguanine-DNA methyltransferase</fullName>
        <shortName evidence="8">MGMT</shortName>
    </alternativeName>
    <alternativeName>
        <fullName evidence="8">O-6-methylguanine-DNA-alkyltransferase</fullName>
    </alternativeName>
</protein>
<comment type="similarity">
    <text evidence="8">Belongs to the MGMT family.</text>
</comment>
<keyword evidence="4 8" id="KW-0808">Transferase</keyword>
<dbReference type="HAMAP" id="MF_00772">
    <property type="entry name" value="OGT"/>
    <property type="match status" value="1"/>
</dbReference>
<dbReference type="EC" id="2.1.1.63" evidence="8"/>
<dbReference type="SUPFAM" id="SSF53155">
    <property type="entry name" value="Methylated DNA-protein cysteine methyltransferase domain"/>
    <property type="match status" value="1"/>
</dbReference>
<evidence type="ECO:0000259" key="9">
    <source>
        <dbReference type="Pfam" id="PF01035"/>
    </source>
</evidence>
<evidence type="ECO:0000256" key="7">
    <source>
        <dbReference type="ARBA" id="ARBA00049348"/>
    </source>
</evidence>
<comment type="caution">
    <text evidence="11">The sequence shown here is derived from an EMBL/GenBank/DDBJ whole genome shotgun (WGS) entry which is preliminary data.</text>
</comment>
<gene>
    <name evidence="11" type="ORF">G7087_12630</name>
</gene>
<dbReference type="PANTHER" id="PTHR10815:SF5">
    <property type="entry name" value="METHYLATED-DNA--PROTEIN-CYSTEINE METHYLTRANSFERASE"/>
    <property type="match status" value="1"/>
</dbReference>
<dbReference type="InterPro" id="IPR001497">
    <property type="entry name" value="MethylDNA_cys_MeTrfase_AS"/>
</dbReference>
<evidence type="ECO:0000259" key="10">
    <source>
        <dbReference type="Pfam" id="PF02870"/>
    </source>
</evidence>
<name>A0ABX0HW25_9BURK</name>
<keyword evidence="5 8" id="KW-0227">DNA damage</keyword>
<feature type="domain" description="Methylguanine DNA methyltransferase ribonuclease-like" evidence="10">
    <location>
        <begin position="12"/>
        <end position="77"/>
    </location>
</feature>